<dbReference type="RefSeq" id="WP_264795968.1">
    <property type="nucleotide sequence ID" value="NZ_BRVS01000009.1"/>
</dbReference>
<comment type="caution">
    <text evidence="1">The sequence shown here is derived from an EMBL/GenBank/DDBJ whole genome shotgun (WGS) entry which is preliminary data.</text>
</comment>
<reference evidence="1 2" key="1">
    <citation type="journal article" date="2023" name="Int. J. Syst. Evol. Microbiol.">
        <title>Arthrobacter mangrovi sp. nov., an actinobacterium isolated from the rhizosphere of a mangrove.</title>
        <authorList>
            <person name="Hamada M."/>
            <person name="Saitou S."/>
            <person name="Enomoto N."/>
            <person name="Nanri K."/>
            <person name="Hidaka K."/>
            <person name="Miura T."/>
            <person name="Tamura T."/>
        </authorList>
    </citation>
    <scope>NUCLEOTIDE SEQUENCE [LARGE SCALE GENOMIC DNA]</scope>
    <source>
        <strain evidence="1 2">NBRC 112813</strain>
    </source>
</reference>
<proteinExistence type="predicted"/>
<dbReference type="Proteomes" id="UP001209654">
    <property type="component" value="Unassembled WGS sequence"/>
</dbReference>
<name>A0ABQ5MV42_9MICC</name>
<evidence type="ECO:0000313" key="2">
    <source>
        <dbReference type="Proteomes" id="UP001209654"/>
    </source>
</evidence>
<organism evidence="1 2">
    <name type="scientific">Arthrobacter mangrovi</name>
    <dbReference type="NCBI Taxonomy" id="2966350"/>
    <lineage>
        <taxon>Bacteria</taxon>
        <taxon>Bacillati</taxon>
        <taxon>Actinomycetota</taxon>
        <taxon>Actinomycetes</taxon>
        <taxon>Micrococcales</taxon>
        <taxon>Micrococcaceae</taxon>
        <taxon>Arthrobacter</taxon>
    </lineage>
</organism>
<protein>
    <recommendedName>
        <fullName evidence="3">Chromo domain-containing protein</fullName>
    </recommendedName>
</protein>
<evidence type="ECO:0000313" key="1">
    <source>
        <dbReference type="EMBL" id="GLB67857.1"/>
    </source>
</evidence>
<accession>A0ABQ5MV42</accession>
<sequence length="105" mass="12520">MFYKVDRTKARGLLQQESSGHPDFKRFPPTRAPYGREPYVRARLDAKGAATVDAKAIGWTREHVHLKWQDADYRMHTRWVPAAWVRRIERHESAWQDPYDIRDED</sequence>
<keyword evidence="2" id="KW-1185">Reference proteome</keyword>
<dbReference type="EMBL" id="BRVS01000009">
    <property type="protein sequence ID" value="GLB67857.1"/>
    <property type="molecule type" value="Genomic_DNA"/>
</dbReference>
<evidence type="ECO:0008006" key="3">
    <source>
        <dbReference type="Google" id="ProtNLM"/>
    </source>
</evidence>
<gene>
    <name evidence="1" type="ORF">AHIS1636_22970</name>
</gene>